<name>A0ABK0LI63_RAT</name>
<dbReference type="PANTHER" id="PTHR21228:SF1">
    <property type="entry name" value="FAST KINASE DOMAIN-CONTAINING PROTEIN 2, MITOCHONDRIAL"/>
    <property type="match status" value="1"/>
</dbReference>
<dbReference type="InterPro" id="IPR050870">
    <property type="entry name" value="FAST_kinase"/>
</dbReference>
<dbReference type="PANTHER" id="PTHR21228">
    <property type="entry name" value="FAST LEU-RICH DOMAIN-CONTAINING"/>
    <property type="match status" value="1"/>
</dbReference>
<dbReference type="InterPro" id="IPR013584">
    <property type="entry name" value="RAP"/>
</dbReference>
<dbReference type="InterPro" id="IPR010622">
    <property type="entry name" value="FAST_Leu-rich"/>
</dbReference>
<gene>
    <name evidence="4" type="primary">Fastkd2</name>
</gene>
<comment type="subcellular location">
    <subcellularLocation>
        <location evidence="1">Mitochondrion</location>
    </subcellularLocation>
</comment>
<proteinExistence type="evidence at protein level"/>
<organism evidence="4 5">
    <name type="scientific">Rattus norvegicus</name>
    <name type="common">Rat</name>
    <dbReference type="NCBI Taxonomy" id="10116"/>
    <lineage>
        <taxon>Eukaryota</taxon>
        <taxon>Metazoa</taxon>
        <taxon>Chordata</taxon>
        <taxon>Craniata</taxon>
        <taxon>Vertebrata</taxon>
        <taxon>Euteleostomi</taxon>
        <taxon>Mammalia</taxon>
        <taxon>Eutheria</taxon>
        <taxon>Euarchontoglires</taxon>
        <taxon>Glires</taxon>
        <taxon>Rodentia</taxon>
        <taxon>Myomorpha</taxon>
        <taxon>Muroidea</taxon>
        <taxon>Muridae</taxon>
        <taxon>Murinae</taxon>
        <taxon>Rattus</taxon>
    </lineage>
</organism>
<dbReference type="Proteomes" id="UP000002494">
    <property type="component" value="Chromosome 9"/>
</dbReference>
<dbReference type="PROSITE" id="PS51286">
    <property type="entry name" value="RAP"/>
    <property type="match status" value="1"/>
</dbReference>
<evidence type="ECO:0000256" key="1">
    <source>
        <dbReference type="ARBA" id="ARBA00004173"/>
    </source>
</evidence>
<keyword evidence="6" id="KW-1267">Proteomics identification</keyword>
<accession>A0ABK0LI63</accession>
<feature type="domain" description="RAP" evidence="3">
    <location>
        <begin position="691"/>
        <end position="748"/>
    </location>
</feature>
<sequence>MCPSTAAANLYFLSYKRIRRTSPDAPLEAELSWLRPCVVTGFCSKDSPWHVPFFRKKLTCVALWVFESAFADIKMNNRAHTFLWGIRQFRTSIPRSRALRTYSLVFCKPEVIHSKRNPRNHLLNGFDEGLQPSVRYLFQDIFISKSVAGCTQTRGIIHAAGFKLDRILCPRRLSFDAKHSFVSDGTSDHDLMKTNFHHTSTEDVLTKKMRPTPVNYKKLAQECNSLSDVLDTFSKAPTFPGSNYFLAMWIIAKRISEDKRRFEKQLMFSHPAFNQLCEQMMREAKIMRYDHLLFSLNAIVKLGVPQNSLMVQTLLRTIQERISECDERCLSILSTALVTMEPCMNVNALRAGLRILVDQQVWNINDIFTLQTVMRCIGKDAPFALKKKLEMKALKELGRFSVLNSRHMFEVLAAMDHRSVVLLNECSKIVIDNIHGCPFKVLISILQSCRDLRYQNEDLFKSIADYVATTFDIWKLKHVIFFLLSFETLGFRPPGLMDKLLEKVVQEPGSLTVKNIVSVLHVYSSLNHVHNVQNREFLEALASALTGCLHQISSESLLNAVHSFCMMNYFPLAPINQLIKENIIHELLTSGDTEKNIHKLHVLNTCLKLDESTYKCIHIPLPQLPLTASHPNEKLAEVLSRLLEGDGCFSRNVQLPHNYHIDFEIRMDTNRTQVFSFSEGDASSATNMQRVAVLCVPKSAYCLNSNHLRGLMAMKIRHLNVMGFHVILIHNWELKKLKMEDAVTFVRKKIYSDEALATTDESGNKWPRSTVSRIGISHDNLPFR</sequence>
<dbReference type="RGD" id="1307883">
    <property type="gene designation" value="Fastkd2"/>
</dbReference>
<dbReference type="Pfam" id="PF08373">
    <property type="entry name" value="RAP"/>
    <property type="match status" value="1"/>
</dbReference>
<dbReference type="SMART" id="SM00952">
    <property type="entry name" value="RAP"/>
    <property type="match status" value="1"/>
</dbReference>
<protein>
    <submittedName>
        <fullName evidence="4">FAST kinase domains 2</fullName>
    </submittedName>
</protein>
<evidence type="ECO:0000313" key="4">
    <source>
        <dbReference type="Ensembl" id="ENSRNOP00000105398.1"/>
    </source>
</evidence>
<reference evidence="4" key="1">
    <citation type="submission" date="2024-01" db="EMBL/GenBank/DDBJ databases">
        <title>GRCr8: a new rat reference genome assembly contstructed from accurate long reads and long range scaffolding.</title>
        <authorList>
            <person name="Doris P.A."/>
            <person name="Kalbfleisch T."/>
            <person name="Li K."/>
            <person name="Howe K."/>
            <person name="Wood J."/>
        </authorList>
    </citation>
    <scope>NUCLEOTIDE SEQUENCE [LARGE SCALE GENOMIC DNA]</scope>
    <source>
        <strain evidence="4">Brown Norway</strain>
    </source>
</reference>
<evidence type="ECO:0007829" key="6">
    <source>
        <dbReference type="PeptideAtlas" id="A0ABK0LI63"/>
    </source>
</evidence>
<keyword evidence="5" id="KW-1185">Reference proteome</keyword>
<dbReference type="GeneTree" id="ENSGT01030000234607"/>
<keyword evidence="2" id="KW-0496">Mitochondrion</keyword>
<reference evidence="4" key="2">
    <citation type="submission" date="2025-08" db="UniProtKB">
        <authorList>
            <consortium name="Ensembl"/>
        </authorList>
    </citation>
    <scope>IDENTIFICATION</scope>
    <source>
        <strain evidence="4">Brown Norway</strain>
    </source>
</reference>
<dbReference type="Ensembl" id="ENSRNOT00000161021.1">
    <property type="protein sequence ID" value="ENSRNOP00000105398.1"/>
    <property type="gene ID" value="ENSRNOG00000023923.8"/>
</dbReference>
<evidence type="ECO:0000259" key="3">
    <source>
        <dbReference type="PROSITE" id="PS51286"/>
    </source>
</evidence>
<dbReference type="Pfam" id="PF06743">
    <property type="entry name" value="FAST_1"/>
    <property type="match status" value="1"/>
</dbReference>
<reference evidence="4" key="3">
    <citation type="submission" date="2025-09" db="UniProtKB">
        <authorList>
            <consortium name="Ensembl"/>
        </authorList>
    </citation>
    <scope>IDENTIFICATION</scope>
    <source>
        <strain evidence="4">Brown Norway</strain>
    </source>
</reference>
<evidence type="ECO:0000313" key="5">
    <source>
        <dbReference type="Proteomes" id="UP000002494"/>
    </source>
</evidence>
<evidence type="ECO:0000256" key="2">
    <source>
        <dbReference type="ARBA" id="ARBA00023128"/>
    </source>
</evidence>